<feature type="compositionally biased region" description="Polar residues" evidence="2">
    <location>
        <begin position="2784"/>
        <end position="2805"/>
    </location>
</feature>
<proteinExistence type="predicted"/>
<dbReference type="GeneID" id="108413943"/>
<accession>A0AAR2J8E0</accession>
<dbReference type="NCBIfam" id="NF047352">
    <property type="entry name" value="P_loop_sacsin"/>
    <property type="match status" value="1"/>
</dbReference>
<dbReference type="Pfam" id="PF12872">
    <property type="entry name" value="OST-HTH"/>
    <property type="match status" value="3"/>
</dbReference>
<name>A0AAR2J8E0_PYGNA</name>
<dbReference type="PANTHER" id="PTHR32387">
    <property type="entry name" value="WU:FJ29H11"/>
    <property type="match status" value="1"/>
</dbReference>
<dbReference type="InterPro" id="IPR036890">
    <property type="entry name" value="HATPase_C_sf"/>
</dbReference>
<feature type="region of interest" description="Disordered" evidence="2">
    <location>
        <begin position="2399"/>
        <end position="2424"/>
    </location>
</feature>
<dbReference type="InterPro" id="IPR041966">
    <property type="entry name" value="LOTUS-like"/>
</dbReference>
<dbReference type="InterPro" id="IPR025605">
    <property type="entry name" value="OST-HTH/LOTUS_dom"/>
</dbReference>
<feature type="compositionally biased region" description="Basic residues" evidence="2">
    <location>
        <begin position="2405"/>
        <end position="2416"/>
    </location>
</feature>
<evidence type="ECO:0000259" key="3">
    <source>
        <dbReference type="PROSITE" id="PS51644"/>
    </source>
</evidence>
<feature type="compositionally biased region" description="Basic and acidic residues" evidence="2">
    <location>
        <begin position="2773"/>
        <end position="2783"/>
    </location>
</feature>
<dbReference type="SUPFAM" id="SSF55874">
    <property type="entry name" value="ATPase domain of HSP90 chaperone/DNA topoisomerase II/histidine kinase"/>
    <property type="match status" value="1"/>
</dbReference>
<evidence type="ECO:0000313" key="4">
    <source>
        <dbReference type="Ensembl" id="ENSPNAP00000046509.1"/>
    </source>
</evidence>
<dbReference type="Ensembl" id="ENSPNAT00000068527.1">
    <property type="protein sequence ID" value="ENSPNAP00000046509.1"/>
    <property type="gene ID" value="ENSPNAG00000020222.2"/>
</dbReference>
<feature type="region of interest" description="Disordered" evidence="2">
    <location>
        <begin position="2636"/>
        <end position="2805"/>
    </location>
</feature>
<keyword evidence="1" id="KW-0221">Differentiation</keyword>
<keyword evidence="5" id="KW-1185">Reference proteome</keyword>
<protein>
    <submittedName>
        <fullName evidence="4">Wu:fj29h11</fullName>
    </submittedName>
</protein>
<dbReference type="GeneTree" id="ENSGT00940000169412"/>
<dbReference type="Gene3D" id="3.30.565.10">
    <property type="entry name" value="Histidine kinase-like ATPase, C-terminal domain"/>
    <property type="match status" value="1"/>
</dbReference>
<organism evidence="4 5">
    <name type="scientific">Pygocentrus nattereri</name>
    <name type="common">Red-bellied piranha</name>
    <dbReference type="NCBI Taxonomy" id="42514"/>
    <lineage>
        <taxon>Eukaryota</taxon>
        <taxon>Metazoa</taxon>
        <taxon>Chordata</taxon>
        <taxon>Craniata</taxon>
        <taxon>Vertebrata</taxon>
        <taxon>Euteleostomi</taxon>
        <taxon>Actinopterygii</taxon>
        <taxon>Neopterygii</taxon>
        <taxon>Teleostei</taxon>
        <taxon>Ostariophysi</taxon>
        <taxon>Characiformes</taxon>
        <taxon>Characoidei</taxon>
        <taxon>Pygocentrus</taxon>
    </lineage>
</organism>
<dbReference type="Proteomes" id="UP001501920">
    <property type="component" value="Chromosome 13"/>
</dbReference>
<feature type="compositionally biased region" description="Low complexity" evidence="2">
    <location>
        <begin position="1198"/>
        <end position="1209"/>
    </location>
</feature>
<feature type="domain" description="HTH OST-type" evidence="3">
    <location>
        <begin position="147"/>
        <end position="222"/>
    </location>
</feature>
<feature type="domain" description="HTH OST-type" evidence="3">
    <location>
        <begin position="1"/>
        <end position="75"/>
    </location>
</feature>
<dbReference type="PROSITE" id="PS51644">
    <property type="entry name" value="HTH_OST"/>
    <property type="match status" value="2"/>
</dbReference>
<reference evidence="4" key="3">
    <citation type="submission" date="2025-09" db="UniProtKB">
        <authorList>
            <consortium name="Ensembl"/>
        </authorList>
    </citation>
    <scope>IDENTIFICATION</scope>
</reference>
<dbReference type="Pfam" id="PF13020">
    <property type="entry name" value="NOV_C"/>
    <property type="match status" value="1"/>
</dbReference>
<dbReference type="InterPro" id="IPR024975">
    <property type="entry name" value="NOV_C"/>
</dbReference>
<sequence>MAKTCKNVIRLLEDHPDGIPLSQLAVFYSQRYHRNLIVADLGFNSISAFISSLSDSLVVREGKVFHRSPKTKNQDSEEMVELLKSCPEGIPLNKLAVAFNQRYKRNITLSALGFSSMAIFIDSLSTELHVKDNVVYHRSHTTLPGADKDKISQDVVELVKDDPHGIPLKKLAVFYAQKYKQNLILAELGFSSVGAFVDSLSKDLLVENENVFHRTHKATPRPSAALSKTPPPLTSTFGISFGASSAPKEDDMTHRELLEKVKEVIRVYPAAGTSITQLQNGYFLHFGAVLPLKLYMSLYDSHANKQKASPCQPLLSVQPEPGGSATTPAKTVTKVSVSPQPTLVANGLAEKVVRSKTGSPLQVKSIPAAASPVTSSSASLEDFPVLGTRLSRSEQRRLKENHDASTLVFHSAHHAQLREVHGANVRAVEALEEEEEEGSVGRRRRRVMDPDNVNNLVEDAIRAIAVEGEHVTVEKVISKVCMLLQVPSLFSVRIDPNWQLPAVKELKRTIKEINLFIQSVEAVYSICTLYELGQAIASLKNKKRFEELHLGPLCKFPLVHRMFKIDSSTKDDDIQQIETVDILRSLRNFRRNRNRTKVDLAEFMQYLADQYNCDSPYELGIRIQSVGLPISTLAKAYNCENACMDKAREVIQKEIEEDVQARLFKIKKSLLEPAQGAPLYSSTGNLELRKKYANLTAAEAVMEVFTNSMGIFNNRMTKWVQDFLMYVSGDRLARTLFQLAVCGGSLAVPSDLVPKEKPQKQSQEKKPSEEMTSEAPPTEAAVKQYFKECMSNFIGTVTLPYLCRLEKKVVEHFKFKEFRQLQQGSFLEFLLKNTQVLQDATGGIVAINNQDVRACGFRPNQQDVYEFIKQCGEGDPSRLPFIEAALRSQYRIRDSRELGYGHLRTLLDFAKRQRELSGEVISSAIRYECPLLPKDPGDGLGETVGLLGEVSREQAIASLLTAPLLQDLREWSQWELVFQPNHGPLKDFIDKYCGNTDLLALEVSPGVMLRITSATSDKLFSEAAQALDPVGTAGHLVSIVVADGISNTPTALLANHMEDSLAQAVAQEDLYCDENGSFSTAANFVLECVSRMPTRICKELLQQVFLEPLSKVIGQAKSKTILLDAAKSETRYLNKLHQMGILLGITEWARDFHTKLILPAPPEVPSHIATSVAADSLSDRSSSMLSLPDSEDLLEDSVLSAVSGSSSSSPAKAPQQGIIDSARSDDQDDDGDDDLFELASEENEENHSSAESKGENDEDGAVEESPDPTEGAETNEHFSQCRVIIEDIRKSEFGIGVELNEEGQNLMRKHQARLGRSLERLSTELYSKDTHFVLELIQNADDNSYLQDDPEQPAVAFVVQRDCITILNNECGFEEKNVRAICDVGKSTKGKHICGYIGQKGIGFKSVFKVTDCPEIHSNDFHIRFDKASGPMGYILPHWVAEDRHLHCVAKEIAEKSWTTKIFLPLRSDNYQTKNLFHDVHPSLLLFLHRLRSITIYNEAEKRLVSMTRRDLSHNILEVDHTGGVERWLVVKKMLYPKKIKDDVESTELALAFQLSDGFACDVKVQPPKQPVFAFLPLRSFGFRFIVQGDFDIPSSREDVDRDSSWNQWLRSEIPQLFLQAMEVFNKHPEFSGLRGLCHFLQFIPQPSEILDFFNPVANQIIQLLKGKAFLPAKEDSEGRVEFRLPSQVAVCQDPLIQEVIAGEDLCKHLNLSYLHPTLQLNLSQSLVTALGIHRLRAPEITTVICAMARSLTQHGDLQSDSGLQKLAKLLACNFRALELEYGEVDDLLQTLRDVPVVPLADGRVVALSAEGVFFPLNEKKKTYTGLGALYKDLSIVEPRLLSCLDELGNSQVRELLRRLQVHELEPQQVLQQHIYPALKSTAWKAKSKDITVSYLVFIKQHSQEQEYRALRAAIPVLTNKGFLCPSHSKVQFSKEYDNIDLPTKLPGVDWVLLDPCYLRSDGDVSGWRELFSELGVRDLLIFRKERRTLTSTELSSSPWAAEGKLWPKPADGVYVIEDQQCEEFHSLATAVQLPTHIKLQQRQTLINLLERNWDTGEKYAQYLRAQVLDSQGQTIRDTKSSFYHFLTRLTWVPSYRPVLEGGRTVDYLCPNTVYLFSDSVHSLLGAHVHYIDLTPSEFSRAIGMRHSVGVDEMVDYLKRWCTKVVEGNETGEAEGADFITSVQHIHAVYCYLQAECSSAQLKDLFQHSPAVFIEYDRKEDCCSGRFYHLKDVCWSDPTAMFVRYKELIRRPESGVQEPKVLAPFYIHLQHMKEMFLSLNVERSPSMKQYVDLLEVICESTPLPTGEVLQDISVIFARLAEKCKRNMHGEQDEDFDLDHYYCRSLKEMVSRKRVFPTKTQSWVTLARKPMIADSQILEKIFKSHSEVCLLNLPSPVKKAATNQTNKHKSSGQKGKLHASEEKPAFSERDRELFLEICGVKRLTQCVTTEAQTENYRPCPTMQALVHDLVPYIQRFIYHHEELGEIYEDLKESGIAQEIKSLSFGQVGKLYIYYRLEQPDESPIVESEDIICLLKDRKELYIQKDHQLAKLDICRELVKLFTSEKNFVKELDHFLEGLVMCIHDEANLRRFLDRKGILELPVEEETWEVPAPVVIKPEPMVPSTVRMSGAVNIQEVEEKTQEDEDDKLHCWPPKASLSKGGGSSTGAGNQAVEAVMKMWPPPAPPTSSAPTASPAQRSSGADRSSSNVNTQEHTGDLQPQGAPPGISHVQEPRSHCAQHSAGPTEQRPEGPVQVVQCVNGPHEPHAVSSGVPVEKPDSREDKTTKNSVISTAAEQRTSEPSQQAHNPIQAPEMVASQFQSGSLQRPPMSIDSAVWTKPVTTEAVLEDLVLDCSLPQSLQLLEDYDDTAGIGKWGEQLVYSFLTHWRESGSGPREITWYNQIGESGQPCDFKLTFANGQDGMREVYVEVKTTVKREKHFIHLSANELDLALREKENYHIYRVYSAGDSQSVRLCRIKNLAQHLHSKTLELFLFV</sequence>
<evidence type="ECO:0000256" key="2">
    <source>
        <dbReference type="SAM" id="MobiDB-lite"/>
    </source>
</evidence>
<feature type="region of interest" description="Disordered" evidence="2">
    <location>
        <begin position="752"/>
        <end position="777"/>
    </location>
</feature>
<feature type="compositionally biased region" description="Acidic residues" evidence="2">
    <location>
        <begin position="1226"/>
        <end position="1244"/>
    </location>
</feature>
<evidence type="ECO:0000313" key="5">
    <source>
        <dbReference type="Proteomes" id="UP001501920"/>
    </source>
</evidence>
<dbReference type="GO" id="GO:0030154">
    <property type="term" value="P:cell differentiation"/>
    <property type="evidence" value="ECO:0007669"/>
    <property type="project" value="UniProtKB-KW"/>
</dbReference>
<feature type="compositionally biased region" description="Polar residues" evidence="2">
    <location>
        <begin position="2695"/>
        <end position="2711"/>
    </location>
</feature>
<reference evidence="4" key="2">
    <citation type="submission" date="2025-08" db="UniProtKB">
        <authorList>
            <consortium name="Ensembl"/>
        </authorList>
    </citation>
    <scope>IDENTIFICATION</scope>
</reference>
<dbReference type="Pfam" id="PF25794">
    <property type="entry name" value="SACS"/>
    <property type="match status" value="1"/>
</dbReference>
<feature type="compositionally biased region" description="Basic and acidic residues" evidence="2">
    <location>
        <begin position="753"/>
        <end position="769"/>
    </location>
</feature>
<dbReference type="InterPro" id="IPR052957">
    <property type="entry name" value="Auxin_embryo_med"/>
</dbReference>
<evidence type="ECO:0000256" key="1">
    <source>
        <dbReference type="ARBA" id="ARBA00022782"/>
    </source>
</evidence>
<dbReference type="PANTHER" id="PTHR32387:SF0">
    <property type="entry name" value="PROTEIN NO VEIN"/>
    <property type="match status" value="1"/>
</dbReference>
<feature type="compositionally biased region" description="Basic and acidic residues" evidence="2">
    <location>
        <begin position="1245"/>
        <end position="1255"/>
    </location>
</feature>
<dbReference type="Gene3D" id="3.30.420.610">
    <property type="entry name" value="LOTUS domain-like"/>
    <property type="match status" value="3"/>
</dbReference>
<dbReference type="RefSeq" id="XP_017542149.1">
    <property type="nucleotide sequence ID" value="XM_017686660.2"/>
</dbReference>
<feature type="region of interest" description="Disordered" evidence="2">
    <location>
        <begin position="1198"/>
        <end position="1278"/>
    </location>
</feature>
<feature type="compositionally biased region" description="Acidic residues" evidence="2">
    <location>
        <begin position="1256"/>
        <end position="1267"/>
    </location>
</feature>
<reference evidence="4 5" key="1">
    <citation type="submission" date="2020-10" db="EMBL/GenBank/DDBJ databases">
        <title>Pygocentrus nattereri (red-bellied piranha) genome, fPygNat1, primary haplotype.</title>
        <authorList>
            <person name="Myers G."/>
            <person name="Meyer A."/>
            <person name="Karagic N."/>
            <person name="Pippel M."/>
            <person name="Winkler S."/>
            <person name="Tracey A."/>
            <person name="Wood J."/>
            <person name="Formenti G."/>
            <person name="Howe K."/>
            <person name="Fedrigo O."/>
            <person name="Jarvis E.D."/>
        </authorList>
    </citation>
    <scope>NUCLEOTIDE SEQUENCE [LARGE SCALE GENOMIC DNA]</scope>
</reference>
<dbReference type="InterPro" id="IPR058210">
    <property type="entry name" value="SACS/Nov_dom"/>
</dbReference>